<dbReference type="Gene3D" id="3.30.70.270">
    <property type="match status" value="1"/>
</dbReference>
<evidence type="ECO:0000313" key="3">
    <source>
        <dbReference type="Proteomes" id="UP000184315"/>
    </source>
</evidence>
<dbReference type="SMART" id="SM00267">
    <property type="entry name" value="GGDEF"/>
    <property type="match status" value="1"/>
</dbReference>
<keyword evidence="3" id="KW-1185">Reference proteome</keyword>
<evidence type="ECO:0000313" key="2">
    <source>
        <dbReference type="EMBL" id="CUR31261.1"/>
    </source>
</evidence>
<dbReference type="InterPro" id="IPR050469">
    <property type="entry name" value="Diguanylate_Cyclase"/>
</dbReference>
<dbReference type="InterPro" id="IPR029787">
    <property type="entry name" value="Nucleotide_cyclase"/>
</dbReference>
<dbReference type="AlphaFoldDB" id="A0A1J1LFC2"/>
<organism evidence="2 3">
    <name type="scientific">Planktothrix tepida PCC 9214</name>
    <dbReference type="NCBI Taxonomy" id="671072"/>
    <lineage>
        <taxon>Bacteria</taxon>
        <taxon>Bacillati</taxon>
        <taxon>Cyanobacteriota</taxon>
        <taxon>Cyanophyceae</taxon>
        <taxon>Oscillatoriophycideae</taxon>
        <taxon>Oscillatoriales</taxon>
        <taxon>Microcoleaceae</taxon>
        <taxon>Planktothrix</taxon>
    </lineage>
</organism>
<dbReference type="OrthoDB" id="9759607at2"/>
<sequence>MLSSNGFDLYNLSYPITSTPYADLSSTLQNQYLYDFQVDVSEIGGVIAKSFNSNPSLPGVILTENKTFFGMISRRRFLERLSRPYGIELFFNRSLKLLYRWEKKDILILPGSTPILEATQIALQRLPDLVYEPIVVQLAPQTYRLIDMYQLLLAQSEIHQLAHQVWQELYHELQIQASLDGLTQVANRRFFDQYFEQQWLQLKSTEFPLSLIFTDVDYFKAYNDTYGHHAGDDCLKQVAQVIAQTLTSDQGLVARYGGEEFVVVLPKVAQEQAILIAQKMRNNVKAIQIQHQSSSVSCYVTISLGIATVEFGNSEIISKIKTPGDLIIAADQALYQAKNQGRDQVVCSSMKHPYFWALSSQISLQNS</sequence>
<dbReference type="GO" id="GO:0043709">
    <property type="term" value="P:cell adhesion involved in single-species biofilm formation"/>
    <property type="evidence" value="ECO:0007669"/>
    <property type="project" value="TreeGrafter"/>
</dbReference>
<dbReference type="PANTHER" id="PTHR45138:SF9">
    <property type="entry name" value="DIGUANYLATE CYCLASE DGCM-RELATED"/>
    <property type="match status" value="1"/>
</dbReference>
<dbReference type="FunFam" id="3.30.70.270:FF:000001">
    <property type="entry name" value="Diguanylate cyclase domain protein"/>
    <property type="match status" value="1"/>
</dbReference>
<dbReference type="CDD" id="cd01949">
    <property type="entry name" value="GGDEF"/>
    <property type="match status" value="1"/>
</dbReference>
<dbReference type="SUPFAM" id="SSF55073">
    <property type="entry name" value="Nucleotide cyclase"/>
    <property type="match status" value="1"/>
</dbReference>
<name>A0A1J1LFC2_9CYAN</name>
<dbReference type="RefSeq" id="WP_072718143.1">
    <property type="nucleotide sequence ID" value="NZ_LN889782.1"/>
</dbReference>
<dbReference type="PANTHER" id="PTHR45138">
    <property type="entry name" value="REGULATORY COMPONENTS OF SENSORY TRANSDUCTION SYSTEM"/>
    <property type="match status" value="1"/>
</dbReference>
<dbReference type="NCBIfam" id="TIGR00254">
    <property type="entry name" value="GGDEF"/>
    <property type="match status" value="1"/>
</dbReference>
<dbReference type="GO" id="GO:0005886">
    <property type="term" value="C:plasma membrane"/>
    <property type="evidence" value="ECO:0007669"/>
    <property type="project" value="TreeGrafter"/>
</dbReference>
<dbReference type="Proteomes" id="UP000184315">
    <property type="component" value="Unassembled WGS sequence"/>
</dbReference>
<dbReference type="EMBL" id="CZDF01000132">
    <property type="protein sequence ID" value="CUR31261.1"/>
    <property type="molecule type" value="Genomic_DNA"/>
</dbReference>
<dbReference type="GO" id="GO:0052621">
    <property type="term" value="F:diguanylate cyclase activity"/>
    <property type="evidence" value="ECO:0007669"/>
    <property type="project" value="TreeGrafter"/>
</dbReference>
<evidence type="ECO:0000259" key="1">
    <source>
        <dbReference type="PROSITE" id="PS50887"/>
    </source>
</evidence>
<dbReference type="PROSITE" id="PS50887">
    <property type="entry name" value="GGDEF"/>
    <property type="match status" value="1"/>
</dbReference>
<dbReference type="STRING" id="671072.PL9214290852"/>
<protein>
    <submittedName>
        <fullName evidence="2">GGDEF domain protein</fullName>
    </submittedName>
</protein>
<accession>A0A1J1LFC2</accession>
<dbReference type="Pfam" id="PF00990">
    <property type="entry name" value="GGDEF"/>
    <property type="match status" value="1"/>
</dbReference>
<dbReference type="InterPro" id="IPR043128">
    <property type="entry name" value="Rev_trsase/Diguanyl_cyclase"/>
</dbReference>
<reference evidence="3" key="1">
    <citation type="submission" date="2015-10" db="EMBL/GenBank/DDBJ databases">
        <authorList>
            <person name="Regsiter A."/>
            <person name="william w."/>
        </authorList>
    </citation>
    <scope>NUCLEOTIDE SEQUENCE [LARGE SCALE GENOMIC DNA]</scope>
</reference>
<dbReference type="InterPro" id="IPR000160">
    <property type="entry name" value="GGDEF_dom"/>
</dbReference>
<feature type="domain" description="GGDEF" evidence="1">
    <location>
        <begin position="207"/>
        <end position="350"/>
    </location>
</feature>
<gene>
    <name evidence="2" type="ORF">PL9214290852</name>
</gene>
<dbReference type="GO" id="GO:1902201">
    <property type="term" value="P:negative regulation of bacterial-type flagellum-dependent cell motility"/>
    <property type="evidence" value="ECO:0007669"/>
    <property type="project" value="TreeGrafter"/>
</dbReference>
<proteinExistence type="predicted"/>